<dbReference type="PANTHER" id="PTHR22911:SF135">
    <property type="entry name" value="BLR4310 PROTEIN"/>
    <property type="match status" value="1"/>
</dbReference>
<dbReference type="InterPro" id="IPR000620">
    <property type="entry name" value="EamA_dom"/>
</dbReference>
<geneLocation type="plasmid" evidence="3 4">
    <name>pRt1078</name>
</geneLocation>
<accession>A0AAF1K8P0</accession>
<keyword evidence="3" id="KW-0614">Plasmid</keyword>
<dbReference type="PANTHER" id="PTHR22911">
    <property type="entry name" value="ACYL-MALONYL CONDENSING ENZYME-RELATED"/>
    <property type="match status" value="1"/>
</dbReference>
<evidence type="ECO:0000256" key="1">
    <source>
        <dbReference type="SAM" id="Phobius"/>
    </source>
</evidence>
<name>A0AAF1K8P0_9HYPH</name>
<feature type="transmembrane region" description="Helical" evidence="1">
    <location>
        <begin position="65"/>
        <end position="84"/>
    </location>
</feature>
<dbReference type="EMBL" id="CP117256">
    <property type="protein sequence ID" value="WFR97820.1"/>
    <property type="molecule type" value="Genomic_DNA"/>
</dbReference>
<dbReference type="GO" id="GO:0016020">
    <property type="term" value="C:membrane"/>
    <property type="evidence" value="ECO:0007669"/>
    <property type="project" value="InterPro"/>
</dbReference>
<feature type="domain" description="EamA" evidence="2">
    <location>
        <begin position="10"/>
        <end position="134"/>
    </location>
</feature>
<sequence>MSARRRAQMQLLAAALLFSTAGLFMGVAHASVWTIIFWRSLFALLFTLMIMVSHNGHARSKLDRAGCIAAILSASAMLAFIPAIRMTSVANVAVIHGSLPLMTSLLTRWVGKDRLSPGTLGLGGLAGFGAAVIFSGSASSGSHLAGDCLALLMTCLMALMTIAFHHSRTSIYLLVAVSNAIAAIAGGMLSPSLSISFQEGVVLACFALVQMTLGLIFFAAGSRASSPAEAALISLAEVPLSALWVFLAFARTPAPETLAGAGIILTAVLIHLLTRPGDRNNKERPDAA</sequence>
<dbReference type="InterPro" id="IPR037185">
    <property type="entry name" value="EmrE-like"/>
</dbReference>
<evidence type="ECO:0000313" key="3">
    <source>
        <dbReference type="EMBL" id="WFR97820.1"/>
    </source>
</evidence>
<gene>
    <name evidence="3" type="ORF">PR017_18075</name>
</gene>
<dbReference type="RefSeq" id="WP_111217320.1">
    <property type="nucleotide sequence ID" value="NZ_CP117256.1"/>
</dbReference>
<feature type="transmembrane region" description="Helical" evidence="1">
    <location>
        <begin position="201"/>
        <end position="220"/>
    </location>
</feature>
<feature type="transmembrane region" description="Helical" evidence="1">
    <location>
        <begin position="119"/>
        <end position="138"/>
    </location>
</feature>
<evidence type="ECO:0000259" key="2">
    <source>
        <dbReference type="Pfam" id="PF00892"/>
    </source>
</evidence>
<feature type="transmembrane region" description="Helical" evidence="1">
    <location>
        <begin position="36"/>
        <end position="53"/>
    </location>
</feature>
<feature type="transmembrane region" description="Helical" evidence="1">
    <location>
        <begin position="144"/>
        <end position="164"/>
    </location>
</feature>
<keyword evidence="1" id="KW-1133">Transmembrane helix</keyword>
<reference evidence="4" key="2">
    <citation type="journal article" date="2023" name="MicrobiologyOpen">
        <title>Genomics of the tumorigenes clade of the family Rhizobiaceae and description of Rhizobium rhododendri sp. nov.</title>
        <authorList>
            <person name="Kuzmanovic N."/>
            <person name="diCenzo G.C."/>
            <person name="Bunk B."/>
            <person name="Sproeer C."/>
            <person name="Fruehling A."/>
            <person name="Neumann-Schaal M."/>
            <person name="Overmann J."/>
            <person name="Smalla K."/>
        </authorList>
    </citation>
    <scope>NUCLEOTIDE SEQUENCE [LARGE SCALE GENOMIC DNA]</scope>
    <source>
        <strain evidence="4">1078</strain>
        <plasmid evidence="4">pRt1078</plasmid>
    </source>
</reference>
<reference evidence="3 4" key="1">
    <citation type="journal article" date="2018" name="Sci. Rep.">
        <title>Rhizobium tumorigenes sp. nov., a novel plant tumorigenic bacterium isolated from cane gall tumors on thornless blackberry.</title>
        <authorList>
            <person name="Kuzmanovi N."/>
            <person name="Smalla K."/>
            <person name="Gronow S."/>
            <person name="PuBawska J."/>
        </authorList>
    </citation>
    <scope>NUCLEOTIDE SEQUENCE [LARGE SCALE GENOMIC DNA]</scope>
    <source>
        <strain evidence="3 4">1078</strain>
    </source>
</reference>
<feature type="transmembrane region" description="Helical" evidence="1">
    <location>
        <begin position="257"/>
        <end position="274"/>
    </location>
</feature>
<feature type="transmembrane region" description="Helical" evidence="1">
    <location>
        <begin position="232"/>
        <end position="251"/>
    </location>
</feature>
<dbReference type="KEGG" id="rtu:PR017_18075"/>
<feature type="transmembrane region" description="Helical" evidence="1">
    <location>
        <begin position="171"/>
        <end position="189"/>
    </location>
</feature>
<evidence type="ECO:0000313" key="4">
    <source>
        <dbReference type="Proteomes" id="UP000249499"/>
    </source>
</evidence>
<keyword evidence="1" id="KW-0812">Transmembrane</keyword>
<dbReference type="SUPFAM" id="SSF103481">
    <property type="entry name" value="Multidrug resistance efflux transporter EmrE"/>
    <property type="match status" value="1"/>
</dbReference>
<proteinExistence type="predicted"/>
<dbReference type="Pfam" id="PF00892">
    <property type="entry name" value="EamA"/>
    <property type="match status" value="1"/>
</dbReference>
<keyword evidence="1" id="KW-0472">Membrane</keyword>
<keyword evidence="4" id="KW-1185">Reference proteome</keyword>
<feature type="transmembrane region" description="Helical" evidence="1">
    <location>
        <begin position="90"/>
        <end position="107"/>
    </location>
</feature>
<dbReference type="Proteomes" id="UP000249499">
    <property type="component" value="Plasmid pRt1078"/>
</dbReference>
<protein>
    <submittedName>
        <fullName evidence="3">DMT family transporter</fullName>
    </submittedName>
</protein>
<organism evidence="3 4">
    <name type="scientific">Rhizobium tumorigenes</name>
    <dbReference type="NCBI Taxonomy" id="2041385"/>
    <lineage>
        <taxon>Bacteria</taxon>
        <taxon>Pseudomonadati</taxon>
        <taxon>Pseudomonadota</taxon>
        <taxon>Alphaproteobacteria</taxon>
        <taxon>Hyphomicrobiales</taxon>
        <taxon>Rhizobiaceae</taxon>
        <taxon>Rhizobium/Agrobacterium group</taxon>
        <taxon>Rhizobium</taxon>
    </lineage>
</organism>
<dbReference type="AlphaFoldDB" id="A0AAF1K8P0"/>